<organism evidence="4 5">
    <name type="scientific">Candidatus Thiothrix phosphatis</name>
    <dbReference type="NCBI Taxonomy" id="3112415"/>
    <lineage>
        <taxon>Bacteria</taxon>
        <taxon>Pseudomonadati</taxon>
        <taxon>Pseudomonadota</taxon>
        <taxon>Gammaproteobacteria</taxon>
        <taxon>Thiotrichales</taxon>
        <taxon>Thiotrichaceae</taxon>
        <taxon>Thiothrix</taxon>
    </lineage>
</organism>
<evidence type="ECO:0000313" key="4">
    <source>
        <dbReference type="EMBL" id="MEB4591777.1"/>
    </source>
</evidence>
<keyword evidence="1 4" id="KW-0808">Transferase</keyword>
<dbReference type="Proteomes" id="UP001308005">
    <property type="component" value="Unassembled WGS sequence"/>
</dbReference>
<dbReference type="Pfam" id="PF00581">
    <property type="entry name" value="Rhodanese"/>
    <property type="match status" value="2"/>
</dbReference>
<dbReference type="PROSITE" id="PS00380">
    <property type="entry name" value="RHODANESE_1"/>
    <property type="match status" value="1"/>
</dbReference>
<dbReference type="InterPro" id="IPR045078">
    <property type="entry name" value="TST/MPST-like"/>
</dbReference>
<evidence type="ECO:0000259" key="3">
    <source>
        <dbReference type="PROSITE" id="PS50206"/>
    </source>
</evidence>
<proteinExistence type="predicted"/>
<dbReference type="RefSeq" id="WP_324695641.1">
    <property type="nucleotide sequence ID" value="NZ_JAYMYJ010000112.1"/>
</dbReference>
<dbReference type="SUPFAM" id="SSF52821">
    <property type="entry name" value="Rhodanese/Cell cycle control phosphatase"/>
    <property type="match status" value="2"/>
</dbReference>
<dbReference type="PROSITE" id="PS50206">
    <property type="entry name" value="RHODANESE_3"/>
    <property type="match status" value="2"/>
</dbReference>
<dbReference type="EMBL" id="JAYMYJ010000112">
    <property type="protein sequence ID" value="MEB4591777.1"/>
    <property type="molecule type" value="Genomic_DNA"/>
</dbReference>
<dbReference type="EC" id="2.8.1.-" evidence="4"/>
<reference evidence="5" key="1">
    <citation type="submission" date="2023-07" db="EMBL/GenBank/DDBJ databases">
        <title>The carbon used by Thiothrix.</title>
        <authorList>
            <person name="Chen L."/>
        </authorList>
    </citation>
    <scope>NUCLEOTIDE SEQUENCE [LARGE SCALE GENOMIC DNA]</scope>
</reference>
<dbReference type="PANTHER" id="PTHR11364">
    <property type="entry name" value="THIOSULFATE SULFERTANSFERASE"/>
    <property type="match status" value="1"/>
</dbReference>
<gene>
    <name evidence="4" type="ORF">VSS37_12360</name>
</gene>
<name>A0ABU6CY67_9GAMM</name>
<dbReference type="CDD" id="cd01449">
    <property type="entry name" value="TST_Repeat_2"/>
    <property type="match status" value="1"/>
</dbReference>
<protein>
    <submittedName>
        <fullName evidence="4">Sulfurtransferase</fullName>
        <ecNumber evidence="4">2.8.1.-</ecNumber>
    </submittedName>
</protein>
<dbReference type="CDD" id="cd01448">
    <property type="entry name" value="TST_Repeat_1"/>
    <property type="match status" value="1"/>
</dbReference>
<dbReference type="GO" id="GO:0016740">
    <property type="term" value="F:transferase activity"/>
    <property type="evidence" value="ECO:0007669"/>
    <property type="project" value="UniProtKB-KW"/>
</dbReference>
<keyword evidence="5" id="KW-1185">Reference proteome</keyword>
<dbReference type="InterPro" id="IPR001307">
    <property type="entry name" value="Thiosulphate_STrfase_CS"/>
</dbReference>
<feature type="domain" description="Rhodanese" evidence="3">
    <location>
        <begin position="163"/>
        <end position="275"/>
    </location>
</feature>
<accession>A0ABU6CY67</accession>
<comment type="caution">
    <text evidence="4">The sequence shown here is derived from an EMBL/GenBank/DDBJ whole genome shotgun (WGS) entry which is preliminary data.</text>
</comment>
<dbReference type="PANTHER" id="PTHR11364:SF27">
    <property type="entry name" value="SULFURTRANSFERASE"/>
    <property type="match status" value="1"/>
</dbReference>
<sequence>MHTTIIDCQTLRRQLANPNWLLLDCRFNLADVSYGERAYAAGHIPGACYLHLDHDLSSPVTPESGRHPLPEVEKLAAKLVSLGLNADTQVVAYDDCGGAMAVRAWWLLRWLGHEAVAVLDGGFPEWMQQQGMLETVMPTVRQSGNFQPRPQAGFIVEARQLRDSSEWLVVDARAPERFRGELEPIDPIAGTIPGAVNRPLTDNLCNGLFKPAEQLRAEWGCILHGIDPGRVAHMCGSGVTACHNQLALEIAGITGTRLYSGSWSEWIRDPGRPVYKQTSAKK</sequence>
<evidence type="ECO:0000256" key="2">
    <source>
        <dbReference type="ARBA" id="ARBA00022737"/>
    </source>
</evidence>
<dbReference type="InterPro" id="IPR001763">
    <property type="entry name" value="Rhodanese-like_dom"/>
</dbReference>
<evidence type="ECO:0000313" key="5">
    <source>
        <dbReference type="Proteomes" id="UP001308005"/>
    </source>
</evidence>
<dbReference type="SMART" id="SM00450">
    <property type="entry name" value="RHOD"/>
    <property type="match status" value="2"/>
</dbReference>
<dbReference type="InterPro" id="IPR036873">
    <property type="entry name" value="Rhodanese-like_dom_sf"/>
</dbReference>
<evidence type="ECO:0000256" key="1">
    <source>
        <dbReference type="ARBA" id="ARBA00022679"/>
    </source>
</evidence>
<feature type="domain" description="Rhodanese" evidence="3">
    <location>
        <begin position="16"/>
        <end position="135"/>
    </location>
</feature>
<dbReference type="Gene3D" id="3.40.250.10">
    <property type="entry name" value="Rhodanese-like domain"/>
    <property type="match status" value="2"/>
</dbReference>
<keyword evidence="2" id="KW-0677">Repeat</keyword>